<keyword evidence="4 5" id="KW-0472">Membrane</keyword>
<dbReference type="Pfam" id="PF12698">
    <property type="entry name" value="ABC2_membrane_3"/>
    <property type="match status" value="1"/>
</dbReference>
<feature type="transmembrane region" description="Helical" evidence="5">
    <location>
        <begin position="59"/>
        <end position="80"/>
    </location>
</feature>
<accession>A0A8T1TDD4</accession>
<evidence type="ECO:0000313" key="8">
    <source>
        <dbReference type="Proteomes" id="UP000765507"/>
    </source>
</evidence>
<feature type="non-terminal residue" evidence="7">
    <location>
        <position position="1"/>
    </location>
</feature>
<dbReference type="PANTHER" id="PTHR19229:SF250">
    <property type="entry name" value="ABC TRANSPORTER DOMAIN-CONTAINING PROTEIN-RELATED"/>
    <property type="match status" value="1"/>
</dbReference>
<proteinExistence type="predicted"/>
<evidence type="ECO:0000256" key="1">
    <source>
        <dbReference type="ARBA" id="ARBA00004141"/>
    </source>
</evidence>
<comment type="caution">
    <text evidence="7">The sequence shown here is derived from an EMBL/GenBank/DDBJ whole genome shotgun (WGS) entry which is preliminary data.</text>
</comment>
<reference evidence="7 8" key="1">
    <citation type="journal article" date="2020" name="G3 (Bethesda)">
        <title>Draft Genome of the Common Snapping Turtle, Chelydra serpentina, a Model for Phenotypic Plasticity in Reptiles.</title>
        <authorList>
            <person name="Das D."/>
            <person name="Singh S.K."/>
            <person name="Bierstedt J."/>
            <person name="Erickson A."/>
            <person name="Galli G.L.J."/>
            <person name="Crossley D.A. 2nd"/>
            <person name="Rhen T."/>
        </authorList>
    </citation>
    <scope>NUCLEOTIDE SEQUENCE [LARGE SCALE GENOMIC DNA]</scope>
    <source>
        <tissue evidence="7">Whole blood</tissue>
    </source>
</reference>
<dbReference type="GO" id="GO:0005319">
    <property type="term" value="F:lipid transporter activity"/>
    <property type="evidence" value="ECO:0007669"/>
    <property type="project" value="TreeGrafter"/>
</dbReference>
<comment type="subcellular location">
    <subcellularLocation>
        <location evidence="1">Membrane</location>
        <topology evidence="1">Multi-pass membrane protein</topology>
    </subcellularLocation>
</comment>
<keyword evidence="2 5" id="KW-0812">Transmembrane</keyword>
<dbReference type="OrthoDB" id="10255969at2759"/>
<organism evidence="7 8">
    <name type="scientific">Chelydra serpentina</name>
    <name type="common">Snapping turtle</name>
    <name type="synonym">Testudo serpentina</name>
    <dbReference type="NCBI Taxonomy" id="8475"/>
    <lineage>
        <taxon>Eukaryota</taxon>
        <taxon>Metazoa</taxon>
        <taxon>Chordata</taxon>
        <taxon>Craniata</taxon>
        <taxon>Vertebrata</taxon>
        <taxon>Euteleostomi</taxon>
        <taxon>Archelosauria</taxon>
        <taxon>Testudinata</taxon>
        <taxon>Testudines</taxon>
        <taxon>Cryptodira</taxon>
        <taxon>Durocryptodira</taxon>
        <taxon>Americhelydia</taxon>
        <taxon>Chelydroidea</taxon>
        <taxon>Chelydridae</taxon>
        <taxon>Chelydra</taxon>
    </lineage>
</organism>
<dbReference type="AlphaFoldDB" id="A0A8T1TDD4"/>
<feature type="transmembrane region" description="Helical" evidence="5">
    <location>
        <begin position="7"/>
        <end position="29"/>
    </location>
</feature>
<sequence>MENVRQCGVALCIMLGFSILTASIGSSVVKDRVFGTKRLQHISGLGYKTYWLANFLYDMLFYLVPVGLCISVIAAFQLSAFTFRENLAATALLLILFGYATLPWMFLMSRFFSSSDIAFISYISLNFVFGLCTMLVTLLPHLLAEISKAQSLQNIYNI</sequence>
<dbReference type="PANTHER" id="PTHR19229">
    <property type="entry name" value="ATP-BINDING CASSETTE TRANSPORTER SUBFAMILY A ABCA"/>
    <property type="match status" value="1"/>
</dbReference>
<evidence type="ECO:0000313" key="7">
    <source>
        <dbReference type="EMBL" id="KAG6938795.1"/>
    </source>
</evidence>
<feature type="transmembrane region" description="Helical" evidence="5">
    <location>
        <begin position="87"/>
        <end position="107"/>
    </location>
</feature>
<keyword evidence="8" id="KW-1185">Reference proteome</keyword>
<dbReference type="GO" id="GO:0140359">
    <property type="term" value="F:ABC-type transporter activity"/>
    <property type="evidence" value="ECO:0007669"/>
    <property type="project" value="InterPro"/>
</dbReference>
<feature type="domain" description="ABC-2 type transporter transmembrane" evidence="6">
    <location>
        <begin position="8"/>
        <end position="143"/>
    </location>
</feature>
<dbReference type="Proteomes" id="UP000765507">
    <property type="component" value="Unassembled WGS sequence"/>
</dbReference>
<evidence type="ECO:0000256" key="5">
    <source>
        <dbReference type="SAM" id="Phobius"/>
    </source>
</evidence>
<gene>
    <name evidence="7" type="ORF">G0U57_005257</name>
</gene>
<dbReference type="GO" id="GO:0016020">
    <property type="term" value="C:membrane"/>
    <property type="evidence" value="ECO:0007669"/>
    <property type="project" value="UniProtKB-SubCell"/>
</dbReference>
<protein>
    <submittedName>
        <fullName evidence="7">ATP binding cassette subfamily A member 13</fullName>
    </submittedName>
</protein>
<dbReference type="InterPro" id="IPR013525">
    <property type="entry name" value="ABC2_TM"/>
</dbReference>
<keyword evidence="3 5" id="KW-1133">Transmembrane helix</keyword>
<dbReference type="InterPro" id="IPR026082">
    <property type="entry name" value="ABCA"/>
</dbReference>
<name>A0A8T1TDD4_CHESE</name>
<evidence type="ECO:0000259" key="6">
    <source>
        <dbReference type="Pfam" id="PF12698"/>
    </source>
</evidence>
<feature type="transmembrane region" description="Helical" evidence="5">
    <location>
        <begin position="119"/>
        <end position="143"/>
    </location>
</feature>
<dbReference type="EMBL" id="JAHGAV010000016">
    <property type="protein sequence ID" value="KAG6938795.1"/>
    <property type="molecule type" value="Genomic_DNA"/>
</dbReference>
<evidence type="ECO:0000256" key="4">
    <source>
        <dbReference type="ARBA" id="ARBA00023136"/>
    </source>
</evidence>
<evidence type="ECO:0000256" key="2">
    <source>
        <dbReference type="ARBA" id="ARBA00022692"/>
    </source>
</evidence>
<evidence type="ECO:0000256" key="3">
    <source>
        <dbReference type="ARBA" id="ARBA00022989"/>
    </source>
</evidence>